<dbReference type="Pfam" id="PF01035">
    <property type="entry name" value="DNA_binding_1"/>
    <property type="match status" value="1"/>
</dbReference>
<dbReference type="SUPFAM" id="SSF53155">
    <property type="entry name" value="Methylated DNA-protein cysteine methyltransferase domain"/>
    <property type="match status" value="1"/>
</dbReference>
<reference evidence="11 12" key="1">
    <citation type="submission" date="2019-02" db="EMBL/GenBank/DDBJ databases">
        <title>Deep-cultivation of Planctomycetes and their phenomic and genomic characterization uncovers novel biology.</title>
        <authorList>
            <person name="Wiegand S."/>
            <person name="Jogler M."/>
            <person name="Boedeker C."/>
            <person name="Pinto D."/>
            <person name="Vollmers J."/>
            <person name="Rivas-Marin E."/>
            <person name="Kohn T."/>
            <person name="Peeters S.H."/>
            <person name="Heuer A."/>
            <person name="Rast P."/>
            <person name="Oberbeckmann S."/>
            <person name="Bunk B."/>
            <person name="Jeske O."/>
            <person name="Meyerdierks A."/>
            <person name="Storesund J.E."/>
            <person name="Kallscheuer N."/>
            <person name="Luecker S."/>
            <person name="Lage O.M."/>
            <person name="Pohl T."/>
            <person name="Merkel B.J."/>
            <person name="Hornburger P."/>
            <person name="Mueller R.-W."/>
            <person name="Bruemmer F."/>
            <person name="Labrenz M."/>
            <person name="Spormann A.M."/>
            <person name="Op Den Camp H."/>
            <person name="Overmann J."/>
            <person name="Amann R."/>
            <person name="Jetten M.S.M."/>
            <person name="Mascher T."/>
            <person name="Medema M.H."/>
            <person name="Devos D.P."/>
            <person name="Kaster A.-K."/>
            <person name="Ovreas L."/>
            <person name="Rohde M."/>
            <person name="Galperin M.Y."/>
            <person name="Jogler C."/>
        </authorList>
    </citation>
    <scope>NUCLEOTIDE SEQUENCE [LARGE SCALE GENOMIC DNA]</scope>
    <source>
        <strain evidence="11 12">Enr8</strain>
    </source>
</reference>
<accession>A0A5C5V8W5</accession>
<dbReference type="InterPro" id="IPR036388">
    <property type="entry name" value="WH-like_DNA-bd_sf"/>
</dbReference>
<evidence type="ECO:0000256" key="3">
    <source>
        <dbReference type="ARBA" id="ARBA00022603"/>
    </source>
</evidence>
<feature type="region of interest" description="Disordered" evidence="9">
    <location>
        <begin position="174"/>
        <end position="216"/>
    </location>
</feature>
<evidence type="ECO:0000313" key="11">
    <source>
        <dbReference type="EMBL" id="TWT34297.1"/>
    </source>
</evidence>
<keyword evidence="2 8" id="KW-0963">Cytoplasm</keyword>
<evidence type="ECO:0000256" key="9">
    <source>
        <dbReference type="SAM" id="MobiDB-lite"/>
    </source>
</evidence>
<proteinExistence type="inferred from homology"/>
<keyword evidence="5 8" id="KW-0227">DNA damage</keyword>
<keyword evidence="3 8" id="KW-0489">Methyltransferase</keyword>
<dbReference type="InterPro" id="IPR014048">
    <property type="entry name" value="MethylDNA_cys_MeTrfase_DNA-bd"/>
</dbReference>
<dbReference type="Proteomes" id="UP000318878">
    <property type="component" value="Unassembled WGS sequence"/>
</dbReference>
<dbReference type="InterPro" id="IPR036631">
    <property type="entry name" value="MGMT_N_sf"/>
</dbReference>
<comment type="subcellular location">
    <subcellularLocation>
        <location evidence="8">Cytoplasm</location>
    </subcellularLocation>
</comment>
<dbReference type="GO" id="GO:0006307">
    <property type="term" value="P:DNA alkylation repair"/>
    <property type="evidence" value="ECO:0007669"/>
    <property type="project" value="UniProtKB-UniRule"/>
</dbReference>
<evidence type="ECO:0000256" key="4">
    <source>
        <dbReference type="ARBA" id="ARBA00022679"/>
    </source>
</evidence>
<dbReference type="FunFam" id="1.10.10.10:FF:000337">
    <property type="entry name" value="Methylated-DNA--protein-cysteine methyltransferase"/>
    <property type="match status" value="1"/>
</dbReference>
<evidence type="ECO:0000256" key="8">
    <source>
        <dbReference type="HAMAP-Rule" id="MF_00772"/>
    </source>
</evidence>
<evidence type="ECO:0000256" key="5">
    <source>
        <dbReference type="ARBA" id="ARBA00022763"/>
    </source>
</evidence>
<dbReference type="NCBIfam" id="TIGR00589">
    <property type="entry name" value="ogt"/>
    <property type="match status" value="1"/>
</dbReference>
<comment type="catalytic activity">
    <reaction evidence="1 8">
        <text>a 4-O-methyl-thymidine in DNA + L-cysteinyl-[protein] = a thymidine in DNA + S-methyl-L-cysteinyl-[protein]</text>
        <dbReference type="Rhea" id="RHEA:53428"/>
        <dbReference type="Rhea" id="RHEA-COMP:10131"/>
        <dbReference type="Rhea" id="RHEA-COMP:10132"/>
        <dbReference type="Rhea" id="RHEA-COMP:13555"/>
        <dbReference type="Rhea" id="RHEA-COMP:13556"/>
        <dbReference type="ChEBI" id="CHEBI:29950"/>
        <dbReference type="ChEBI" id="CHEBI:82612"/>
        <dbReference type="ChEBI" id="CHEBI:137386"/>
        <dbReference type="ChEBI" id="CHEBI:137387"/>
        <dbReference type="EC" id="2.1.1.63"/>
    </reaction>
</comment>
<dbReference type="InterPro" id="IPR001497">
    <property type="entry name" value="MethylDNA_cys_MeTrfase_AS"/>
</dbReference>
<sequence length="216" mass="23283">MQLQLSRQTSPLGEMFIVTDADRTLRSLDFHDYEPRMRRLLSRHYGTYELTAGETPHLISEALHAYFAGDLSAVEKLPTRTGGTEFQRLIWKALRGIAPGETCSYGELARRIGKPSASRAVGLANGANPIAIVVPCHRVIGSGGSLTGYGGGLPRKRWLLDHEKRHAATCAAKIRPSDSGAPHPPDSACLHPQSNDGACHSHTTSSRDGSGGLDHV</sequence>
<dbReference type="PROSITE" id="PS00374">
    <property type="entry name" value="MGMT"/>
    <property type="match status" value="1"/>
</dbReference>
<dbReference type="EMBL" id="SJPF01000002">
    <property type="protein sequence ID" value="TWT34297.1"/>
    <property type="molecule type" value="Genomic_DNA"/>
</dbReference>
<comment type="catalytic activity">
    <reaction evidence="7 8">
        <text>a 6-O-methyl-2'-deoxyguanosine in DNA + L-cysteinyl-[protein] = S-methyl-L-cysteinyl-[protein] + a 2'-deoxyguanosine in DNA</text>
        <dbReference type="Rhea" id="RHEA:24000"/>
        <dbReference type="Rhea" id="RHEA-COMP:10131"/>
        <dbReference type="Rhea" id="RHEA-COMP:10132"/>
        <dbReference type="Rhea" id="RHEA-COMP:11367"/>
        <dbReference type="Rhea" id="RHEA-COMP:11368"/>
        <dbReference type="ChEBI" id="CHEBI:29950"/>
        <dbReference type="ChEBI" id="CHEBI:82612"/>
        <dbReference type="ChEBI" id="CHEBI:85445"/>
        <dbReference type="ChEBI" id="CHEBI:85448"/>
        <dbReference type="EC" id="2.1.1.63"/>
    </reaction>
</comment>
<evidence type="ECO:0000259" key="10">
    <source>
        <dbReference type="Pfam" id="PF01035"/>
    </source>
</evidence>
<dbReference type="InterPro" id="IPR023546">
    <property type="entry name" value="MGMT"/>
</dbReference>
<comment type="similarity">
    <text evidence="8">Belongs to the MGMT family.</text>
</comment>
<gene>
    <name evidence="11" type="primary">ogt_1</name>
    <name evidence="11" type="ORF">Enr8_16910</name>
</gene>
<dbReference type="Gene3D" id="1.10.10.10">
    <property type="entry name" value="Winged helix-like DNA-binding domain superfamily/Winged helix DNA-binding domain"/>
    <property type="match status" value="1"/>
</dbReference>
<organism evidence="11 12">
    <name type="scientific">Blastopirellula retiformator</name>
    <dbReference type="NCBI Taxonomy" id="2527970"/>
    <lineage>
        <taxon>Bacteria</taxon>
        <taxon>Pseudomonadati</taxon>
        <taxon>Planctomycetota</taxon>
        <taxon>Planctomycetia</taxon>
        <taxon>Pirellulales</taxon>
        <taxon>Pirellulaceae</taxon>
        <taxon>Blastopirellula</taxon>
    </lineage>
</organism>
<evidence type="ECO:0000256" key="6">
    <source>
        <dbReference type="ARBA" id="ARBA00023204"/>
    </source>
</evidence>
<dbReference type="SUPFAM" id="SSF46767">
    <property type="entry name" value="Methylated DNA-protein cysteine methyltransferase, C-terminal domain"/>
    <property type="match status" value="1"/>
</dbReference>
<keyword evidence="4 8" id="KW-0808">Transferase</keyword>
<dbReference type="GO" id="GO:0003908">
    <property type="term" value="F:methylated-DNA-[protein]-cysteine S-methyltransferase activity"/>
    <property type="evidence" value="ECO:0007669"/>
    <property type="project" value="UniProtKB-UniRule"/>
</dbReference>
<dbReference type="AlphaFoldDB" id="A0A5C5V8W5"/>
<evidence type="ECO:0000256" key="7">
    <source>
        <dbReference type="ARBA" id="ARBA00049348"/>
    </source>
</evidence>
<comment type="caution">
    <text evidence="11">The sequence shown here is derived from an EMBL/GenBank/DDBJ whole genome shotgun (WGS) entry which is preliminary data.</text>
</comment>
<keyword evidence="6 8" id="KW-0234">DNA repair</keyword>
<comment type="miscellaneous">
    <text evidence="8">This enzyme catalyzes only one turnover and therefore is not strictly catalytic. According to one definition, an enzyme is a biocatalyst that acts repeatedly and over many reaction cycles.</text>
</comment>
<dbReference type="GO" id="GO:0032259">
    <property type="term" value="P:methylation"/>
    <property type="evidence" value="ECO:0007669"/>
    <property type="project" value="UniProtKB-KW"/>
</dbReference>
<dbReference type="OrthoDB" id="9783680at2"/>
<dbReference type="EC" id="2.1.1.63" evidence="8"/>
<dbReference type="CDD" id="cd06445">
    <property type="entry name" value="ATase"/>
    <property type="match status" value="1"/>
</dbReference>
<evidence type="ECO:0000313" key="12">
    <source>
        <dbReference type="Proteomes" id="UP000318878"/>
    </source>
</evidence>
<feature type="compositionally biased region" description="Polar residues" evidence="9">
    <location>
        <begin position="192"/>
        <end position="208"/>
    </location>
</feature>
<dbReference type="PANTHER" id="PTHR10815:SF5">
    <property type="entry name" value="METHYLATED-DNA--PROTEIN-CYSTEINE METHYLTRANSFERASE"/>
    <property type="match status" value="1"/>
</dbReference>
<dbReference type="HAMAP" id="MF_00772">
    <property type="entry name" value="OGT"/>
    <property type="match status" value="1"/>
</dbReference>
<name>A0A5C5V8W5_9BACT</name>
<dbReference type="InterPro" id="IPR036217">
    <property type="entry name" value="MethylDNA_cys_MeTrfase_DNAb"/>
</dbReference>
<comment type="function">
    <text evidence="8">Involved in the cellular defense against the biological effects of O6-methylguanine (O6-MeG) and O4-methylthymine (O4-MeT) in DNA. Repairs the methylated nucleobase in DNA by stoichiometrically transferring the methyl group to a cysteine residue in the enzyme. This is a suicide reaction: the enzyme is irreversibly inactivated.</text>
</comment>
<dbReference type="PANTHER" id="PTHR10815">
    <property type="entry name" value="METHYLATED-DNA--PROTEIN-CYSTEINE METHYLTRANSFERASE"/>
    <property type="match status" value="1"/>
</dbReference>
<evidence type="ECO:0000256" key="2">
    <source>
        <dbReference type="ARBA" id="ARBA00022490"/>
    </source>
</evidence>
<keyword evidence="12" id="KW-1185">Reference proteome</keyword>
<feature type="active site" description="Nucleophile; methyl group acceptor" evidence="8">
    <location>
        <position position="136"/>
    </location>
</feature>
<evidence type="ECO:0000256" key="1">
    <source>
        <dbReference type="ARBA" id="ARBA00001286"/>
    </source>
</evidence>
<protein>
    <recommendedName>
        <fullName evidence="8">Methylated-DNA--protein-cysteine methyltransferase</fullName>
        <ecNumber evidence="8">2.1.1.63</ecNumber>
    </recommendedName>
    <alternativeName>
        <fullName evidence="8">6-O-methylguanine-DNA methyltransferase</fullName>
        <shortName evidence="8">MGMT</shortName>
    </alternativeName>
    <alternativeName>
        <fullName evidence="8">O-6-methylguanine-DNA-alkyltransferase</fullName>
    </alternativeName>
</protein>
<dbReference type="GO" id="GO:0005737">
    <property type="term" value="C:cytoplasm"/>
    <property type="evidence" value="ECO:0007669"/>
    <property type="project" value="UniProtKB-SubCell"/>
</dbReference>
<feature type="domain" description="Methylated-DNA-[protein]-cysteine S-methyltransferase DNA binding" evidence="10">
    <location>
        <begin position="85"/>
        <end position="164"/>
    </location>
</feature>